<accession>A0A367RWP0</accession>
<dbReference type="PANTHER" id="PTHR36436:SF6">
    <property type="entry name" value="SLL5081 PROTEIN"/>
    <property type="match status" value="1"/>
</dbReference>
<dbReference type="Gene3D" id="2.30.320.10">
    <property type="entry name" value="YwqG-like"/>
    <property type="match status" value="1"/>
</dbReference>
<dbReference type="PANTHER" id="PTHR36436">
    <property type="entry name" value="SLL5081 PROTEIN"/>
    <property type="match status" value="1"/>
</dbReference>
<gene>
    <name evidence="1" type="ORF">A6770_36795</name>
</gene>
<reference evidence="1" key="1">
    <citation type="submission" date="2016-04" db="EMBL/GenBank/DDBJ databases">
        <authorList>
            <person name="Tabuchi Yagui T.R."/>
        </authorList>
    </citation>
    <scope>NUCLEOTIDE SEQUENCE [LARGE SCALE GENOMIC DNA]</scope>
    <source>
        <strain evidence="1">NIES-26</strain>
    </source>
</reference>
<proteinExistence type="predicted"/>
<dbReference type="InterPro" id="IPR035948">
    <property type="entry name" value="YwqG-like_sf"/>
</dbReference>
<dbReference type="AlphaFoldDB" id="A0A367RWP0"/>
<evidence type="ECO:0008006" key="3">
    <source>
        <dbReference type="Google" id="ProtNLM"/>
    </source>
</evidence>
<organism evidence="1 2">
    <name type="scientific">Nostoc minutum NIES-26</name>
    <dbReference type="NCBI Taxonomy" id="1844469"/>
    <lineage>
        <taxon>Bacteria</taxon>
        <taxon>Bacillati</taxon>
        <taxon>Cyanobacteriota</taxon>
        <taxon>Cyanophyceae</taxon>
        <taxon>Nostocales</taxon>
        <taxon>Nostocaceae</taxon>
        <taxon>Nostoc</taxon>
    </lineage>
</organism>
<dbReference type="InterPro" id="IPR015315">
    <property type="entry name" value="DUF1963"/>
</dbReference>
<evidence type="ECO:0000313" key="1">
    <source>
        <dbReference type="EMBL" id="RCJ40958.1"/>
    </source>
</evidence>
<evidence type="ECO:0000313" key="2">
    <source>
        <dbReference type="Proteomes" id="UP000252107"/>
    </source>
</evidence>
<name>A0A367RWP0_9NOSO</name>
<dbReference type="Pfam" id="PF09234">
    <property type="entry name" value="DUF1963"/>
    <property type="match status" value="1"/>
</dbReference>
<dbReference type="EMBL" id="LXQD01000033">
    <property type="protein sequence ID" value="RCJ40958.1"/>
    <property type="molecule type" value="Genomic_DNA"/>
</dbReference>
<sequence length="275" mass="31465">MDLEQFTTLIYEHGLSEYQDDILASVRPAILLRLGQAEAGHKGQSRIGGVPDLPLSVPWPKNTPLDSYLCFILQINLAELPTFAENPLTKRGMLYLFADESENSAEQLVFYDGSETLKPAQLPEDIRLATNWYENLVTHRLEFELFPDIPRWATNDFYGLCARLNLDELKLNDLGRTLSKDSVGKLLGHVSGIGHDPREDAYVVRQVNPEWLYNYQQRQTLDMTHAQNWHNLLEVESNRKVDLMFGDAGYLQVLIHGEDLKRLDFSQVYVNLESS</sequence>
<dbReference type="Proteomes" id="UP000252107">
    <property type="component" value="Unassembled WGS sequence"/>
</dbReference>
<protein>
    <recommendedName>
        <fullName evidence="3">DUF1963 domain-containing protein</fullName>
    </recommendedName>
</protein>
<keyword evidence="2" id="KW-1185">Reference proteome</keyword>
<comment type="caution">
    <text evidence="1">The sequence shown here is derived from an EMBL/GenBank/DDBJ whole genome shotgun (WGS) entry which is preliminary data.</text>
</comment>
<dbReference type="SUPFAM" id="SSF103032">
    <property type="entry name" value="Hypothetical protein YwqG"/>
    <property type="match status" value="1"/>
</dbReference>